<feature type="region of interest" description="Disordered" evidence="1">
    <location>
        <begin position="1"/>
        <end position="24"/>
    </location>
</feature>
<evidence type="ECO:0000313" key="3">
    <source>
        <dbReference type="Proteomes" id="UP000218831"/>
    </source>
</evidence>
<sequence length="68" mass="7586">MQQDHANISNNAFKQLADENTPSPQLKKRVLSSTKFGWLLANTLDLFSVKAIDSIVEMIKSSNSNSDF</sequence>
<protein>
    <submittedName>
        <fullName evidence="2">Uncharacterized protein</fullName>
    </submittedName>
</protein>
<dbReference type="AlphaFoldDB" id="A0A2A2G728"/>
<evidence type="ECO:0000313" key="2">
    <source>
        <dbReference type="EMBL" id="PAU92662.1"/>
    </source>
</evidence>
<gene>
    <name evidence="2" type="ORF">CK503_15625</name>
</gene>
<keyword evidence="3" id="KW-1185">Reference proteome</keyword>
<evidence type="ECO:0000256" key="1">
    <source>
        <dbReference type="SAM" id="MobiDB-lite"/>
    </source>
</evidence>
<accession>A0A2A2G728</accession>
<organism evidence="2 3">
    <name type="scientific">Fodinibius salipaludis</name>
    <dbReference type="NCBI Taxonomy" id="2032627"/>
    <lineage>
        <taxon>Bacteria</taxon>
        <taxon>Pseudomonadati</taxon>
        <taxon>Balneolota</taxon>
        <taxon>Balneolia</taxon>
        <taxon>Balneolales</taxon>
        <taxon>Balneolaceae</taxon>
        <taxon>Fodinibius</taxon>
    </lineage>
</organism>
<dbReference type="EMBL" id="NSKE01000016">
    <property type="protein sequence ID" value="PAU92662.1"/>
    <property type="molecule type" value="Genomic_DNA"/>
</dbReference>
<proteinExistence type="predicted"/>
<reference evidence="2 3" key="1">
    <citation type="submission" date="2017-08" db="EMBL/GenBank/DDBJ databases">
        <title>Aliifodinibius alkalisoli sp. nov., isolated from saline alkaline soil.</title>
        <authorList>
            <person name="Liu D."/>
            <person name="Zhang G."/>
        </authorList>
    </citation>
    <scope>NUCLEOTIDE SEQUENCE [LARGE SCALE GENOMIC DNA]</scope>
    <source>
        <strain evidence="2 3">WN023</strain>
    </source>
</reference>
<dbReference type="RefSeq" id="WP_095607771.1">
    <property type="nucleotide sequence ID" value="NZ_NSKE01000016.1"/>
</dbReference>
<comment type="caution">
    <text evidence="2">The sequence shown here is derived from an EMBL/GenBank/DDBJ whole genome shotgun (WGS) entry which is preliminary data.</text>
</comment>
<dbReference type="Proteomes" id="UP000218831">
    <property type="component" value="Unassembled WGS sequence"/>
</dbReference>
<name>A0A2A2G728_9BACT</name>